<accession>A0ACD1AFQ4</accession>
<dbReference type="EMBL" id="CP042469">
    <property type="protein sequence ID" value="QOX64981.1"/>
    <property type="molecule type" value="Genomic_DNA"/>
</dbReference>
<name>A0ACD1AFQ4_9FIRM</name>
<dbReference type="Proteomes" id="UP000594014">
    <property type="component" value="Chromosome"/>
</dbReference>
<keyword evidence="2" id="KW-1185">Reference proteome</keyword>
<sequence length="86" mass="10544">MRKENLFQRKAWFYKYKERVNQQLDDFYATIPESGLSPREQYLYDTAQNQFKMLYELIDRSQDLIDTELMKIRDTPEQKKNADQLI</sequence>
<evidence type="ECO:0000313" key="2">
    <source>
        <dbReference type="Proteomes" id="UP000594014"/>
    </source>
</evidence>
<proteinExistence type="predicted"/>
<gene>
    <name evidence="1" type="ORF">FRZ06_17330</name>
</gene>
<organism evidence="1 2">
    <name type="scientific">Anoxybacterium hadale</name>
    <dbReference type="NCBI Taxonomy" id="3408580"/>
    <lineage>
        <taxon>Bacteria</taxon>
        <taxon>Bacillati</taxon>
        <taxon>Bacillota</taxon>
        <taxon>Clostridia</taxon>
        <taxon>Peptostreptococcales</taxon>
        <taxon>Anaerovoracaceae</taxon>
        <taxon>Anoxybacterium</taxon>
    </lineage>
</organism>
<reference evidence="1" key="1">
    <citation type="submission" date="2019-08" db="EMBL/GenBank/DDBJ databases">
        <title>Genome sequence of Clostridiales bacterium MT110.</title>
        <authorList>
            <person name="Cao J."/>
        </authorList>
    </citation>
    <scope>NUCLEOTIDE SEQUENCE</scope>
    <source>
        <strain evidence="1">MT110</strain>
    </source>
</reference>
<evidence type="ECO:0000313" key="1">
    <source>
        <dbReference type="EMBL" id="QOX64981.1"/>
    </source>
</evidence>
<protein>
    <submittedName>
        <fullName evidence="1">Uncharacterized protein</fullName>
    </submittedName>
</protein>